<dbReference type="EMBL" id="JBHFFA010000006">
    <property type="protein sequence ID" value="KAL2622535.1"/>
    <property type="molecule type" value="Genomic_DNA"/>
</dbReference>
<reference evidence="1 2" key="1">
    <citation type="submission" date="2024-09" db="EMBL/GenBank/DDBJ databases">
        <title>Chromosome-scale assembly of Riccia fluitans.</title>
        <authorList>
            <person name="Paukszto L."/>
            <person name="Sawicki J."/>
            <person name="Karawczyk K."/>
            <person name="Piernik-Szablinska J."/>
            <person name="Szczecinska M."/>
            <person name="Mazdziarz M."/>
        </authorList>
    </citation>
    <scope>NUCLEOTIDE SEQUENCE [LARGE SCALE GENOMIC DNA]</scope>
    <source>
        <strain evidence="1">Rf_01</strain>
        <tissue evidence="1">Aerial parts of the thallus</tissue>
    </source>
</reference>
<dbReference type="AlphaFoldDB" id="A0ABD1Y7H9"/>
<protein>
    <submittedName>
        <fullName evidence="1">Uncharacterized protein</fullName>
    </submittedName>
</protein>
<evidence type="ECO:0000313" key="1">
    <source>
        <dbReference type="EMBL" id="KAL2622535.1"/>
    </source>
</evidence>
<gene>
    <name evidence="1" type="ORF">R1flu_002740</name>
</gene>
<accession>A0ABD1Y7H9</accession>
<evidence type="ECO:0000313" key="2">
    <source>
        <dbReference type="Proteomes" id="UP001605036"/>
    </source>
</evidence>
<keyword evidence="2" id="KW-1185">Reference proteome</keyword>
<sequence>MLKFFPWKPTLKLDFDSESRGWTGIILEIGVFGLRSRRYVARSSTAVSEETIPISHHRKGNELSFSSQPQ</sequence>
<proteinExistence type="predicted"/>
<name>A0ABD1Y7H9_9MARC</name>
<organism evidence="1 2">
    <name type="scientific">Riccia fluitans</name>
    <dbReference type="NCBI Taxonomy" id="41844"/>
    <lineage>
        <taxon>Eukaryota</taxon>
        <taxon>Viridiplantae</taxon>
        <taxon>Streptophyta</taxon>
        <taxon>Embryophyta</taxon>
        <taxon>Marchantiophyta</taxon>
        <taxon>Marchantiopsida</taxon>
        <taxon>Marchantiidae</taxon>
        <taxon>Marchantiales</taxon>
        <taxon>Ricciaceae</taxon>
        <taxon>Riccia</taxon>
    </lineage>
</organism>
<dbReference type="Proteomes" id="UP001605036">
    <property type="component" value="Unassembled WGS sequence"/>
</dbReference>
<comment type="caution">
    <text evidence="1">The sequence shown here is derived from an EMBL/GenBank/DDBJ whole genome shotgun (WGS) entry which is preliminary data.</text>
</comment>